<protein>
    <submittedName>
        <fullName evidence="5">Transcriptional regulator, HxlR family</fullName>
    </submittedName>
</protein>
<evidence type="ECO:0000259" key="4">
    <source>
        <dbReference type="PROSITE" id="PS51118"/>
    </source>
</evidence>
<dbReference type="InterPro" id="IPR002577">
    <property type="entry name" value="HTH_HxlR"/>
</dbReference>
<evidence type="ECO:0000256" key="2">
    <source>
        <dbReference type="ARBA" id="ARBA00023125"/>
    </source>
</evidence>
<dbReference type="AlphaFoldDB" id="A0A1W1XIU3"/>
<evidence type="ECO:0000313" key="6">
    <source>
        <dbReference type="Proteomes" id="UP000192468"/>
    </source>
</evidence>
<dbReference type="InterPro" id="IPR036390">
    <property type="entry name" value="WH_DNA-bd_sf"/>
</dbReference>
<proteinExistence type="predicted"/>
<gene>
    <name evidence="5" type="ORF">SAMN02745134_01920</name>
</gene>
<dbReference type="InterPro" id="IPR036388">
    <property type="entry name" value="WH-like_DNA-bd_sf"/>
</dbReference>
<keyword evidence="1" id="KW-0805">Transcription regulation</keyword>
<organism evidence="5 6">
    <name type="scientific">Clostridium acidisoli DSM 12555</name>
    <dbReference type="NCBI Taxonomy" id="1121291"/>
    <lineage>
        <taxon>Bacteria</taxon>
        <taxon>Bacillati</taxon>
        <taxon>Bacillota</taxon>
        <taxon>Clostridia</taxon>
        <taxon>Eubacteriales</taxon>
        <taxon>Clostridiaceae</taxon>
        <taxon>Clostridium</taxon>
    </lineage>
</organism>
<name>A0A1W1XIU3_9CLOT</name>
<dbReference type="GO" id="GO:0003677">
    <property type="term" value="F:DNA binding"/>
    <property type="evidence" value="ECO:0007669"/>
    <property type="project" value="UniProtKB-KW"/>
</dbReference>
<dbReference type="Proteomes" id="UP000192468">
    <property type="component" value="Unassembled WGS sequence"/>
</dbReference>
<dbReference type="EMBL" id="FWXH01000005">
    <property type="protein sequence ID" value="SMC23441.1"/>
    <property type="molecule type" value="Genomic_DNA"/>
</dbReference>
<keyword evidence="2" id="KW-0238">DNA-binding</keyword>
<dbReference type="SUPFAM" id="SSF46785">
    <property type="entry name" value="Winged helix' DNA-binding domain"/>
    <property type="match status" value="1"/>
</dbReference>
<feature type="domain" description="HTH hxlR-type" evidence="4">
    <location>
        <begin position="17"/>
        <end position="108"/>
    </location>
</feature>
<dbReference type="Pfam" id="PF01638">
    <property type="entry name" value="HxlR"/>
    <property type="match status" value="1"/>
</dbReference>
<dbReference type="PANTHER" id="PTHR33204:SF37">
    <property type="entry name" value="HTH-TYPE TRANSCRIPTIONAL REGULATOR YODB"/>
    <property type="match status" value="1"/>
</dbReference>
<keyword evidence="6" id="KW-1185">Reference proteome</keyword>
<evidence type="ECO:0000256" key="3">
    <source>
        <dbReference type="ARBA" id="ARBA00023163"/>
    </source>
</evidence>
<dbReference type="OrthoDB" id="8904061at2"/>
<dbReference type="PANTHER" id="PTHR33204">
    <property type="entry name" value="TRANSCRIPTIONAL REGULATOR, MARR FAMILY"/>
    <property type="match status" value="1"/>
</dbReference>
<keyword evidence="3" id="KW-0804">Transcription</keyword>
<accession>A0A1W1XIU3</accession>
<dbReference type="Gene3D" id="1.10.10.10">
    <property type="entry name" value="Winged helix-like DNA-binding domain superfamily/Winged helix DNA-binding domain"/>
    <property type="match status" value="1"/>
</dbReference>
<dbReference type="RefSeq" id="WP_084115519.1">
    <property type="nucleotide sequence ID" value="NZ_FWXH01000005.1"/>
</dbReference>
<sequence length="122" mass="14134">MSVPHPGKPVRGSKSGLPIMALFDLLGRNWVMGIIWNLQDGSTTFRELQQRCESISPGILNNRIKELREADIVERTIEGYQLTKRGKKLMELLRPFGEWSRNWSKEVFNYTKAPNNEKKDDM</sequence>
<dbReference type="InterPro" id="IPR011991">
    <property type="entry name" value="ArsR-like_HTH"/>
</dbReference>
<reference evidence="5 6" key="1">
    <citation type="submission" date="2017-04" db="EMBL/GenBank/DDBJ databases">
        <authorList>
            <person name="Afonso C.L."/>
            <person name="Miller P.J."/>
            <person name="Scott M.A."/>
            <person name="Spackman E."/>
            <person name="Goraichik I."/>
            <person name="Dimitrov K.M."/>
            <person name="Suarez D.L."/>
            <person name="Swayne D.E."/>
        </authorList>
    </citation>
    <scope>NUCLEOTIDE SEQUENCE [LARGE SCALE GENOMIC DNA]</scope>
    <source>
        <strain evidence="5 6">DSM 12555</strain>
    </source>
</reference>
<evidence type="ECO:0000256" key="1">
    <source>
        <dbReference type="ARBA" id="ARBA00023015"/>
    </source>
</evidence>
<dbReference type="STRING" id="1121291.SAMN02745134_01920"/>
<evidence type="ECO:0000313" key="5">
    <source>
        <dbReference type="EMBL" id="SMC23441.1"/>
    </source>
</evidence>
<dbReference type="CDD" id="cd00090">
    <property type="entry name" value="HTH_ARSR"/>
    <property type="match status" value="1"/>
</dbReference>
<dbReference type="PROSITE" id="PS51118">
    <property type="entry name" value="HTH_HXLR"/>
    <property type="match status" value="1"/>
</dbReference>